<reference evidence="2" key="1">
    <citation type="submission" date="2020-05" db="EMBL/GenBank/DDBJ databases">
        <title>WGS assembly of Panicum virgatum.</title>
        <authorList>
            <person name="Lovell J.T."/>
            <person name="Jenkins J."/>
            <person name="Shu S."/>
            <person name="Juenger T.E."/>
            <person name="Schmutz J."/>
        </authorList>
    </citation>
    <scope>NUCLEOTIDE SEQUENCE</scope>
    <source>
        <strain evidence="2">AP13</strain>
    </source>
</reference>
<evidence type="ECO:0000313" key="3">
    <source>
        <dbReference type="Proteomes" id="UP000823388"/>
    </source>
</evidence>
<proteinExistence type="predicted"/>
<organism evidence="2 3">
    <name type="scientific">Panicum virgatum</name>
    <name type="common">Blackwell switchgrass</name>
    <dbReference type="NCBI Taxonomy" id="38727"/>
    <lineage>
        <taxon>Eukaryota</taxon>
        <taxon>Viridiplantae</taxon>
        <taxon>Streptophyta</taxon>
        <taxon>Embryophyta</taxon>
        <taxon>Tracheophyta</taxon>
        <taxon>Spermatophyta</taxon>
        <taxon>Magnoliopsida</taxon>
        <taxon>Liliopsida</taxon>
        <taxon>Poales</taxon>
        <taxon>Poaceae</taxon>
        <taxon>PACMAD clade</taxon>
        <taxon>Panicoideae</taxon>
        <taxon>Panicodae</taxon>
        <taxon>Paniceae</taxon>
        <taxon>Panicinae</taxon>
        <taxon>Panicum</taxon>
        <taxon>Panicum sect. Hiantes</taxon>
    </lineage>
</organism>
<dbReference type="AlphaFoldDB" id="A0A8T0PND0"/>
<gene>
    <name evidence="2" type="ORF">PVAP13_8KG079200</name>
</gene>
<name>A0A8T0PND0_PANVG</name>
<accession>A0A8T0PND0</accession>
<evidence type="ECO:0000313" key="2">
    <source>
        <dbReference type="EMBL" id="KAG2560586.1"/>
    </source>
</evidence>
<sequence length="122" mass="13461">MIQIEQREMWTRARDASRYVLNTLGQPPQSESSQGSSHPPSSDYSSWRLSPPPVMPYAIGPHVPMGPPPYLPMGHPPYMGAGPSHATDAEFVGQYSDGDTTFIMEDLFRGEFTNDFDIIGSS</sequence>
<feature type="compositionally biased region" description="Low complexity" evidence="1">
    <location>
        <begin position="26"/>
        <end position="46"/>
    </location>
</feature>
<protein>
    <submittedName>
        <fullName evidence="2">Uncharacterized protein</fullName>
    </submittedName>
</protein>
<dbReference type="Proteomes" id="UP000823388">
    <property type="component" value="Chromosome 8K"/>
</dbReference>
<comment type="caution">
    <text evidence="2">The sequence shown here is derived from an EMBL/GenBank/DDBJ whole genome shotgun (WGS) entry which is preliminary data.</text>
</comment>
<feature type="region of interest" description="Disordered" evidence="1">
    <location>
        <begin position="20"/>
        <end position="47"/>
    </location>
</feature>
<keyword evidence="3" id="KW-1185">Reference proteome</keyword>
<evidence type="ECO:0000256" key="1">
    <source>
        <dbReference type="SAM" id="MobiDB-lite"/>
    </source>
</evidence>
<dbReference type="EMBL" id="CM029051">
    <property type="protein sequence ID" value="KAG2560586.1"/>
    <property type="molecule type" value="Genomic_DNA"/>
</dbReference>